<dbReference type="EMBL" id="JAPFQL010000031">
    <property type="protein sequence ID" value="MDC5697337.1"/>
    <property type="molecule type" value="Genomic_DNA"/>
</dbReference>
<keyword evidence="2" id="KW-0812">Transmembrane</keyword>
<accession>A0ABT5GGU0</accession>
<evidence type="ECO:0000313" key="4">
    <source>
        <dbReference type="EMBL" id="MDC5697337.1"/>
    </source>
</evidence>
<dbReference type="Proteomes" id="UP001150259">
    <property type="component" value="Unassembled WGS sequence"/>
</dbReference>
<feature type="transmembrane region" description="Helical" evidence="2">
    <location>
        <begin position="41"/>
        <end position="62"/>
    </location>
</feature>
<reference evidence="4 5" key="1">
    <citation type="submission" date="2022-11" db="EMBL/GenBank/DDBJ databases">
        <title>Anaerobic phenanthrene biodegradation by a DNRA strain PheN6.</title>
        <authorList>
            <person name="Zhang Z."/>
        </authorList>
    </citation>
    <scope>NUCLEOTIDE SEQUENCE [LARGE SCALE GENOMIC DNA]</scope>
    <source>
        <strain evidence="4 5">PheN6</strain>
    </source>
</reference>
<keyword evidence="2" id="KW-1133">Transmembrane helix</keyword>
<evidence type="ECO:0000256" key="1">
    <source>
        <dbReference type="SAM" id="MobiDB-lite"/>
    </source>
</evidence>
<name>A0ABT5GGU0_9MICO</name>
<protein>
    <submittedName>
        <fullName evidence="4">DUF4097 domain-containing protein</fullName>
    </submittedName>
</protein>
<feature type="compositionally biased region" description="Pro residues" evidence="1">
    <location>
        <begin position="18"/>
        <end position="28"/>
    </location>
</feature>
<comment type="caution">
    <text evidence="4">The sequence shown here is derived from an EMBL/GenBank/DDBJ whole genome shotgun (WGS) entry which is preliminary data.</text>
</comment>
<keyword evidence="2" id="KW-0472">Membrane</keyword>
<keyword evidence="5" id="KW-1185">Reference proteome</keyword>
<dbReference type="RefSeq" id="WP_272461915.1">
    <property type="nucleotide sequence ID" value="NZ_JAPFQL010000031.1"/>
</dbReference>
<dbReference type="InterPro" id="IPR025164">
    <property type="entry name" value="Toastrack_DUF4097"/>
</dbReference>
<evidence type="ECO:0000256" key="2">
    <source>
        <dbReference type="SAM" id="Phobius"/>
    </source>
</evidence>
<evidence type="ECO:0000313" key="5">
    <source>
        <dbReference type="Proteomes" id="UP001150259"/>
    </source>
</evidence>
<organism evidence="4 5">
    <name type="scientific">Intrasporangium calvum</name>
    <dbReference type="NCBI Taxonomy" id="53358"/>
    <lineage>
        <taxon>Bacteria</taxon>
        <taxon>Bacillati</taxon>
        <taxon>Actinomycetota</taxon>
        <taxon>Actinomycetes</taxon>
        <taxon>Micrococcales</taxon>
        <taxon>Intrasporangiaceae</taxon>
        <taxon>Intrasporangium</taxon>
    </lineage>
</organism>
<dbReference type="Gene3D" id="2.160.20.120">
    <property type="match status" value="1"/>
</dbReference>
<dbReference type="Pfam" id="PF13349">
    <property type="entry name" value="DUF4097"/>
    <property type="match status" value="1"/>
</dbReference>
<feature type="domain" description="DUF4097" evidence="3">
    <location>
        <begin position="149"/>
        <end position="265"/>
    </location>
</feature>
<proteinExistence type="predicted"/>
<gene>
    <name evidence="4" type="ORF">OO014_08715</name>
</gene>
<evidence type="ECO:0000259" key="3">
    <source>
        <dbReference type="Pfam" id="PF13349"/>
    </source>
</evidence>
<sequence length="265" mass="27020">MPPATNVPDDRPAHAAGPPNPPDPPGPPRAASVRRVRRSRLPWVALSGVGLALVVASGGGLVQSETRTEVRRSTAATITIEAGSSEVEVAGGAPAGTIEITRTHRWGLGGAKPSADESWEESAVTIRGAECAGLAWRCGIDYAVRVPDPTAVTVEGGSGDVLLVGSLGTIRLDLGSGDVETRDLVSGDVTMTTGSGDVDLELRSGPAALEVRTGSGDVSIEAAAGEQYRLDVDTGSGNQNLDLASDPSARQVITVRTGSGDVDIE</sequence>
<feature type="region of interest" description="Disordered" evidence="1">
    <location>
        <begin position="1"/>
        <end position="34"/>
    </location>
</feature>